<comment type="caution">
    <text evidence="2">The sequence shown here is derived from an EMBL/GenBank/DDBJ whole genome shotgun (WGS) entry which is preliminary data.</text>
</comment>
<dbReference type="AlphaFoldDB" id="A0ABD1ZBW6"/>
<accession>A0ABD1ZBW6</accession>
<proteinExistence type="predicted"/>
<keyword evidence="3" id="KW-1185">Reference proteome</keyword>
<gene>
    <name evidence="2" type="ORF">R1flu_012878</name>
</gene>
<sequence length="120" mass="13375">MRRLSSHRTSIAQTPNELKPAEASFMSSRLSLLSRSVSKYPHNPPLSFRIHESIASPSLPDGPSRKAPILSETTEFPDSSHLTVADLNDPLDHAKFEYESKYWESDKFAGICVGSSTQRD</sequence>
<feature type="compositionally biased region" description="Polar residues" evidence="1">
    <location>
        <begin position="7"/>
        <end position="16"/>
    </location>
</feature>
<name>A0ABD1ZBW6_9MARC</name>
<evidence type="ECO:0000313" key="2">
    <source>
        <dbReference type="EMBL" id="KAL2645291.1"/>
    </source>
</evidence>
<reference evidence="2 3" key="1">
    <citation type="submission" date="2024-09" db="EMBL/GenBank/DDBJ databases">
        <title>Chromosome-scale assembly of Riccia fluitans.</title>
        <authorList>
            <person name="Paukszto L."/>
            <person name="Sawicki J."/>
            <person name="Karawczyk K."/>
            <person name="Piernik-Szablinska J."/>
            <person name="Szczecinska M."/>
            <person name="Mazdziarz M."/>
        </authorList>
    </citation>
    <scope>NUCLEOTIDE SEQUENCE [LARGE SCALE GENOMIC DNA]</scope>
    <source>
        <strain evidence="2">Rf_01</strain>
        <tissue evidence="2">Aerial parts of the thallus</tissue>
    </source>
</reference>
<evidence type="ECO:0000313" key="3">
    <source>
        <dbReference type="Proteomes" id="UP001605036"/>
    </source>
</evidence>
<dbReference type="EMBL" id="JBHFFA010000002">
    <property type="protein sequence ID" value="KAL2645291.1"/>
    <property type="molecule type" value="Genomic_DNA"/>
</dbReference>
<evidence type="ECO:0000256" key="1">
    <source>
        <dbReference type="SAM" id="MobiDB-lite"/>
    </source>
</evidence>
<dbReference type="Proteomes" id="UP001605036">
    <property type="component" value="Unassembled WGS sequence"/>
</dbReference>
<protein>
    <submittedName>
        <fullName evidence="2">Uncharacterized protein</fullName>
    </submittedName>
</protein>
<feature type="region of interest" description="Disordered" evidence="1">
    <location>
        <begin position="1"/>
        <end position="22"/>
    </location>
</feature>
<organism evidence="2 3">
    <name type="scientific">Riccia fluitans</name>
    <dbReference type="NCBI Taxonomy" id="41844"/>
    <lineage>
        <taxon>Eukaryota</taxon>
        <taxon>Viridiplantae</taxon>
        <taxon>Streptophyta</taxon>
        <taxon>Embryophyta</taxon>
        <taxon>Marchantiophyta</taxon>
        <taxon>Marchantiopsida</taxon>
        <taxon>Marchantiidae</taxon>
        <taxon>Marchantiales</taxon>
        <taxon>Ricciaceae</taxon>
        <taxon>Riccia</taxon>
    </lineage>
</organism>